<reference evidence="1 2" key="1">
    <citation type="submission" date="2024-05" db="EMBL/GenBank/DDBJ databases">
        <title>Haplotype-resolved chromosome-level genome assembly of Huyou (Citrus changshanensis).</title>
        <authorList>
            <person name="Miao C."/>
            <person name="Chen W."/>
            <person name="Wu Y."/>
            <person name="Wang L."/>
            <person name="Zhao S."/>
            <person name="Grierson D."/>
            <person name="Xu C."/>
            <person name="Chen K."/>
        </authorList>
    </citation>
    <scope>NUCLEOTIDE SEQUENCE [LARGE SCALE GENOMIC DNA]</scope>
    <source>
        <strain evidence="1">01-14</strain>
        <tissue evidence="1">Leaf</tissue>
    </source>
</reference>
<dbReference type="EMBL" id="JBCGBO010000005">
    <property type="protein sequence ID" value="KAK9201048.1"/>
    <property type="molecule type" value="Genomic_DNA"/>
</dbReference>
<organism evidence="1 2">
    <name type="scientific">Citrus x changshan-huyou</name>
    <dbReference type="NCBI Taxonomy" id="2935761"/>
    <lineage>
        <taxon>Eukaryota</taxon>
        <taxon>Viridiplantae</taxon>
        <taxon>Streptophyta</taxon>
        <taxon>Embryophyta</taxon>
        <taxon>Tracheophyta</taxon>
        <taxon>Spermatophyta</taxon>
        <taxon>Magnoliopsida</taxon>
        <taxon>eudicotyledons</taxon>
        <taxon>Gunneridae</taxon>
        <taxon>Pentapetalae</taxon>
        <taxon>rosids</taxon>
        <taxon>malvids</taxon>
        <taxon>Sapindales</taxon>
        <taxon>Rutaceae</taxon>
        <taxon>Aurantioideae</taxon>
        <taxon>Citrus</taxon>
    </lineage>
</organism>
<dbReference type="AlphaFoldDB" id="A0AAP0QK80"/>
<sequence>MGQGCRSWRDYAILPTWSSVVVAGNSEVEYLLVALGCTLPLAFLVRSLSTMFQQFKLGGVKYIPKYLGPHLSQPCGRYCGQNVLKPPSYSHRHSPTPPD</sequence>
<evidence type="ECO:0000313" key="1">
    <source>
        <dbReference type="EMBL" id="KAK9201048.1"/>
    </source>
</evidence>
<gene>
    <name evidence="1" type="ORF">WN944_016249</name>
</gene>
<evidence type="ECO:0000313" key="2">
    <source>
        <dbReference type="Proteomes" id="UP001428341"/>
    </source>
</evidence>
<dbReference type="Proteomes" id="UP001428341">
    <property type="component" value="Unassembled WGS sequence"/>
</dbReference>
<accession>A0AAP0QK80</accession>
<keyword evidence="2" id="KW-1185">Reference proteome</keyword>
<name>A0AAP0QK80_9ROSI</name>
<comment type="caution">
    <text evidence="1">The sequence shown here is derived from an EMBL/GenBank/DDBJ whole genome shotgun (WGS) entry which is preliminary data.</text>
</comment>
<proteinExistence type="predicted"/>
<protein>
    <submittedName>
        <fullName evidence="1">Uncharacterized protein</fullName>
    </submittedName>
</protein>